<dbReference type="SUPFAM" id="SSF51430">
    <property type="entry name" value="NAD(P)-linked oxidoreductase"/>
    <property type="match status" value="2"/>
</dbReference>
<evidence type="ECO:0000313" key="5">
    <source>
        <dbReference type="Proteomes" id="UP000029665"/>
    </source>
</evidence>
<evidence type="ECO:0000313" key="4">
    <source>
        <dbReference type="EMBL" id="CDO71415.1"/>
    </source>
</evidence>
<feature type="domain" description="NADP-dependent oxidoreductase" evidence="3">
    <location>
        <begin position="30"/>
        <end position="89"/>
    </location>
</feature>
<comment type="caution">
    <text evidence="4">The sequence shown here is derived from an EMBL/GenBank/DDBJ whole genome shotgun (WGS) entry which is preliminary data.</text>
</comment>
<protein>
    <recommendedName>
        <fullName evidence="3">NADP-dependent oxidoreductase domain-containing protein</fullName>
    </recommendedName>
</protein>
<dbReference type="InterPro" id="IPR050523">
    <property type="entry name" value="AKR_Detox_Biosynth"/>
</dbReference>
<evidence type="ECO:0000259" key="3">
    <source>
        <dbReference type="Pfam" id="PF00248"/>
    </source>
</evidence>
<organism evidence="4 5">
    <name type="scientific">Pycnoporus cinnabarinus</name>
    <name type="common">Cinnabar-red polypore</name>
    <name type="synonym">Trametes cinnabarina</name>
    <dbReference type="NCBI Taxonomy" id="5643"/>
    <lineage>
        <taxon>Eukaryota</taxon>
        <taxon>Fungi</taxon>
        <taxon>Dikarya</taxon>
        <taxon>Basidiomycota</taxon>
        <taxon>Agaricomycotina</taxon>
        <taxon>Agaricomycetes</taxon>
        <taxon>Polyporales</taxon>
        <taxon>Polyporaceae</taxon>
        <taxon>Trametes</taxon>
    </lineage>
</organism>
<dbReference type="PANTHER" id="PTHR43364">
    <property type="entry name" value="NADH-SPECIFIC METHYLGLYOXAL REDUCTASE-RELATED"/>
    <property type="match status" value="1"/>
</dbReference>
<dbReference type="Pfam" id="PF00248">
    <property type="entry name" value="Aldo_ket_red"/>
    <property type="match status" value="2"/>
</dbReference>
<name>A0A060SAP0_PYCCI</name>
<gene>
    <name evidence="4" type="ORF">BN946_scf184909.g9</name>
</gene>
<dbReference type="InterPro" id="IPR036812">
    <property type="entry name" value="NAD(P)_OxRdtase_dom_sf"/>
</dbReference>
<keyword evidence="1" id="KW-0521">NADP</keyword>
<sequence>MYGLAPAPPPPIKLGRHRRLAPTAGIHVSPLCLGGMSIGDQWEKIGMGFMTKEMSFKLLDAFYEAGGNFIDTANDYQNETSEKFIGETVSIRAVLNPTSEHNETEKAMAKVLEEIAAEVGASNIQAVAIAYVMQKVPYVFPIVGGRKVEHFRGNLTAPS</sequence>
<reference evidence="4" key="1">
    <citation type="submission" date="2014-01" db="EMBL/GenBank/DDBJ databases">
        <title>The genome of the white-rot fungus Pycnoporus cinnabarinus: a basidiomycete model with a versatile arsenal for lignocellulosic biomass breakdown.</title>
        <authorList>
            <person name="Levasseur A."/>
            <person name="Lomascolo A."/>
            <person name="Ruiz-Duenas F.J."/>
            <person name="Uzan E."/>
            <person name="Piumi F."/>
            <person name="Kues U."/>
            <person name="Ram A.F.J."/>
            <person name="Murat C."/>
            <person name="Haon M."/>
            <person name="Benoit I."/>
            <person name="Arfi Y."/>
            <person name="Chevret D."/>
            <person name="Drula E."/>
            <person name="Kwon M.J."/>
            <person name="Gouret P."/>
            <person name="Lesage-Meessen L."/>
            <person name="Lombard V."/>
            <person name="Mariette J."/>
            <person name="Noirot C."/>
            <person name="Park J."/>
            <person name="Patyshakuliyeva A."/>
            <person name="Wieneger R.A.B."/>
            <person name="Wosten H.A.B."/>
            <person name="Martin F."/>
            <person name="Coutinho P.M."/>
            <person name="de Vries R."/>
            <person name="Martinez A.T."/>
            <person name="Klopp C."/>
            <person name="Pontarotti P."/>
            <person name="Henrissat B."/>
            <person name="Record E."/>
        </authorList>
    </citation>
    <scope>NUCLEOTIDE SEQUENCE [LARGE SCALE GENOMIC DNA]</scope>
    <source>
        <strain evidence="4">BRFM137</strain>
    </source>
</reference>
<dbReference type="HOGENOM" id="CLU_1661693_0_0_1"/>
<dbReference type="InterPro" id="IPR023210">
    <property type="entry name" value="NADP_OxRdtase_dom"/>
</dbReference>
<dbReference type="EMBL" id="CCBP010000101">
    <property type="protein sequence ID" value="CDO71415.1"/>
    <property type="molecule type" value="Genomic_DNA"/>
</dbReference>
<feature type="domain" description="NADP-dependent oxidoreductase" evidence="3">
    <location>
        <begin position="102"/>
        <end position="157"/>
    </location>
</feature>
<dbReference type="AlphaFoldDB" id="A0A060SAP0"/>
<dbReference type="OrthoDB" id="48988at2759"/>
<dbReference type="PANTHER" id="PTHR43364:SF7">
    <property type="entry name" value="NADP-DEPENDENT OXIDOREDUCTASE DOMAIN-CONTAINING PROTEIN-RELATED"/>
    <property type="match status" value="1"/>
</dbReference>
<evidence type="ECO:0000256" key="1">
    <source>
        <dbReference type="ARBA" id="ARBA00022857"/>
    </source>
</evidence>
<accession>A0A060SAP0</accession>
<dbReference type="STRING" id="5643.A0A060SAP0"/>
<dbReference type="Proteomes" id="UP000029665">
    <property type="component" value="Unassembled WGS sequence"/>
</dbReference>
<keyword evidence="5" id="KW-1185">Reference proteome</keyword>
<proteinExistence type="inferred from homology"/>
<comment type="similarity">
    <text evidence="2">Belongs to the aldo/keto reductase family. Aldo/keto reductase 2 subfamily.</text>
</comment>
<evidence type="ECO:0000256" key="2">
    <source>
        <dbReference type="ARBA" id="ARBA00038157"/>
    </source>
</evidence>
<dbReference type="Gene3D" id="3.20.20.100">
    <property type="entry name" value="NADP-dependent oxidoreductase domain"/>
    <property type="match status" value="2"/>
</dbReference>